<feature type="transmembrane region" description="Helical" evidence="1">
    <location>
        <begin position="88"/>
        <end position="107"/>
    </location>
</feature>
<dbReference type="InterPro" id="IPR002656">
    <property type="entry name" value="Acyl_transf_3_dom"/>
</dbReference>
<keyword evidence="1" id="KW-1133">Transmembrane helix</keyword>
<feature type="transmembrane region" description="Helical" evidence="1">
    <location>
        <begin position="32"/>
        <end position="51"/>
    </location>
</feature>
<keyword evidence="1" id="KW-0812">Transmembrane</keyword>
<evidence type="ECO:0000259" key="2">
    <source>
        <dbReference type="Pfam" id="PF01757"/>
    </source>
</evidence>
<dbReference type="Proteomes" id="UP000307541">
    <property type="component" value="Unassembled WGS sequence"/>
</dbReference>
<dbReference type="AlphaFoldDB" id="A0A4V4R8I5"/>
<feature type="transmembrane region" description="Helical" evidence="1">
    <location>
        <begin position="246"/>
        <end position="264"/>
    </location>
</feature>
<gene>
    <name evidence="3" type="ORF">D8779_07995</name>
</gene>
<feature type="transmembrane region" description="Helical" evidence="1">
    <location>
        <begin position="139"/>
        <end position="160"/>
    </location>
</feature>
<keyword evidence="3" id="KW-0808">Transferase</keyword>
<name>A0A4V4R8I5_9PSED</name>
<feature type="domain" description="Acyltransferase 3" evidence="2">
    <location>
        <begin position="18"/>
        <end position="289"/>
    </location>
</feature>
<keyword evidence="3" id="KW-0012">Acyltransferase</keyword>
<reference evidence="3 4" key="1">
    <citation type="submission" date="2018-10" db="EMBL/GenBank/DDBJ databases">
        <title>Pseudomonas leptonychotis sp. nov., isolated from Weddell seals in Antarctica.</title>
        <authorList>
            <person name="Novakova D."/>
            <person name="Svec P."/>
            <person name="Kralova S."/>
            <person name="Kristofova L."/>
            <person name="Zeman M."/>
            <person name="Pantucek R."/>
            <person name="Maslanova I."/>
            <person name="Sedlacek I."/>
        </authorList>
    </citation>
    <scope>NUCLEOTIDE SEQUENCE [LARGE SCALE GENOMIC DNA]</scope>
    <source>
        <strain evidence="3 4">CCM 8849</strain>
    </source>
</reference>
<evidence type="ECO:0000313" key="3">
    <source>
        <dbReference type="EMBL" id="TIH10604.1"/>
    </source>
</evidence>
<evidence type="ECO:0000256" key="1">
    <source>
        <dbReference type="SAM" id="Phobius"/>
    </source>
</evidence>
<feature type="transmembrane region" description="Helical" evidence="1">
    <location>
        <begin position="114"/>
        <end position="133"/>
    </location>
</feature>
<proteinExistence type="predicted"/>
<dbReference type="GO" id="GO:0016747">
    <property type="term" value="F:acyltransferase activity, transferring groups other than amino-acyl groups"/>
    <property type="evidence" value="ECO:0007669"/>
    <property type="project" value="InterPro"/>
</dbReference>
<feature type="transmembrane region" description="Helical" evidence="1">
    <location>
        <begin position="209"/>
        <end position="226"/>
    </location>
</feature>
<dbReference type="Pfam" id="PF01757">
    <property type="entry name" value="Acyl_transf_3"/>
    <property type="match status" value="1"/>
</dbReference>
<feature type="transmembrane region" description="Helical" evidence="1">
    <location>
        <begin position="276"/>
        <end position="297"/>
    </location>
</feature>
<keyword evidence="4" id="KW-1185">Reference proteome</keyword>
<comment type="caution">
    <text evidence="3">The sequence shown here is derived from an EMBL/GenBank/DDBJ whole genome shotgun (WGS) entry which is preliminary data.</text>
</comment>
<feature type="transmembrane region" description="Helical" evidence="1">
    <location>
        <begin position="167"/>
        <end position="189"/>
    </location>
</feature>
<sequence>MVELCIFWLYADPIRQRSVSTRRFFWLRLSRLYPLHLATLLLVAGLQWLYIRYHGGYFVYPLNDAYHFILNLFFAPAWGLEKGFSFNAPIWSVSVEILLYAMFFCVARWLPTRAVYALLLAMAGLYLQSYSVLIGRGVFAFYMGALVYVAYQKLVTGGLVYRGAKPLLLICLAAWLATLLEFQLGSLQVVLSKFCTTSCAGTGLEQLKALWVTGLLLPITILSLAVSETAGKGGWERTAWLGDISYASYLLHFPLQLIFFTLFADLLPERAIFYSSVLWGGYFVMLISSSLLTHRYFERPAQQWIRRYSIQRPRI</sequence>
<evidence type="ECO:0000313" key="4">
    <source>
        <dbReference type="Proteomes" id="UP000307541"/>
    </source>
</evidence>
<organism evidence="3 4">
    <name type="scientific">Pseudomonas leptonychotis</name>
    <dbReference type="NCBI Taxonomy" id="2448482"/>
    <lineage>
        <taxon>Bacteria</taxon>
        <taxon>Pseudomonadati</taxon>
        <taxon>Pseudomonadota</taxon>
        <taxon>Gammaproteobacteria</taxon>
        <taxon>Pseudomonadales</taxon>
        <taxon>Pseudomonadaceae</taxon>
        <taxon>Pseudomonas</taxon>
    </lineage>
</organism>
<keyword evidence="1" id="KW-0472">Membrane</keyword>
<accession>A0A4V4R8I5</accession>
<dbReference type="OrthoDB" id="9767863at2"/>
<protein>
    <submittedName>
        <fullName evidence="3">Acyltransferase</fullName>
    </submittedName>
</protein>
<dbReference type="EMBL" id="RFLV01000001">
    <property type="protein sequence ID" value="TIH10604.1"/>
    <property type="molecule type" value="Genomic_DNA"/>
</dbReference>